<dbReference type="PANTHER" id="PTHR36444:SF2">
    <property type="entry name" value="TRANSCRIPTIONAL REGULATOR PROTEIN YOBU-RELATED"/>
    <property type="match status" value="1"/>
</dbReference>
<accession>A0ABW3UQA6</accession>
<organism evidence="2 3">
    <name type="scientific">Paenibacillus vulneris</name>
    <dbReference type="NCBI Taxonomy" id="1133364"/>
    <lineage>
        <taxon>Bacteria</taxon>
        <taxon>Bacillati</taxon>
        <taxon>Bacillota</taxon>
        <taxon>Bacilli</taxon>
        <taxon>Bacillales</taxon>
        <taxon>Paenibacillaceae</taxon>
        <taxon>Paenibacillus</taxon>
    </lineage>
</organism>
<evidence type="ECO:0000259" key="1">
    <source>
        <dbReference type="Pfam" id="PF14526"/>
    </source>
</evidence>
<comment type="caution">
    <text evidence="2">The sequence shown here is derived from an EMBL/GenBank/DDBJ whole genome shotgun (WGS) entry which is preliminary data.</text>
</comment>
<dbReference type="RefSeq" id="WP_345588829.1">
    <property type="nucleotide sequence ID" value="NZ_BAABJG010000015.1"/>
</dbReference>
<dbReference type="InterPro" id="IPR053182">
    <property type="entry name" value="YobU-like_regulator"/>
</dbReference>
<name>A0ABW3UQA6_9BACL</name>
<protein>
    <submittedName>
        <fullName evidence="2">GyrI-like domain-containing protein</fullName>
    </submittedName>
</protein>
<dbReference type="PANTHER" id="PTHR36444">
    <property type="entry name" value="TRANSCRIPTIONAL REGULATOR PROTEIN YOBU-RELATED"/>
    <property type="match status" value="1"/>
</dbReference>
<evidence type="ECO:0000313" key="3">
    <source>
        <dbReference type="Proteomes" id="UP001597180"/>
    </source>
</evidence>
<dbReference type="EMBL" id="JBHTLU010000031">
    <property type="protein sequence ID" value="MFD1222928.1"/>
    <property type="molecule type" value="Genomic_DNA"/>
</dbReference>
<reference evidence="3" key="1">
    <citation type="journal article" date="2019" name="Int. J. Syst. Evol. Microbiol.">
        <title>The Global Catalogue of Microorganisms (GCM) 10K type strain sequencing project: providing services to taxonomists for standard genome sequencing and annotation.</title>
        <authorList>
            <consortium name="The Broad Institute Genomics Platform"/>
            <consortium name="The Broad Institute Genome Sequencing Center for Infectious Disease"/>
            <person name="Wu L."/>
            <person name="Ma J."/>
        </authorList>
    </citation>
    <scope>NUCLEOTIDE SEQUENCE [LARGE SCALE GENOMIC DNA]</scope>
    <source>
        <strain evidence="3">CCUG 53270</strain>
    </source>
</reference>
<dbReference type="Proteomes" id="UP001597180">
    <property type="component" value="Unassembled WGS sequence"/>
</dbReference>
<dbReference type="Gene3D" id="3.20.80.10">
    <property type="entry name" value="Regulatory factor, effector binding domain"/>
    <property type="match status" value="1"/>
</dbReference>
<keyword evidence="3" id="KW-1185">Reference proteome</keyword>
<evidence type="ECO:0000313" key="2">
    <source>
        <dbReference type="EMBL" id="MFD1222928.1"/>
    </source>
</evidence>
<dbReference type="InterPro" id="IPR011256">
    <property type="entry name" value="Reg_factor_effector_dom_sf"/>
</dbReference>
<feature type="domain" description="Integron-associated effector binding protein" evidence="1">
    <location>
        <begin position="9"/>
        <end position="131"/>
    </location>
</feature>
<sequence>MKLTIINDVRTNNFNDDLLLQKITGLWEEASNSLTNREIIIYGVYHDYESDYKGDYTLSVGFEDSTSESSIEIPDNAEYEIFNVDSAEEQGVINTWKKIWERENSGTLKRAYTYDFEKYYPNGEIEIYIAIK</sequence>
<gene>
    <name evidence="2" type="ORF">ACFQ4B_22685</name>
</gene>
<dbReference type="Pfam" id="PF14526">
    <property type="entry name" value="Cass2"/>
    <property type="match status" value="1"/>
</dbReference>
<dbReference type="InterPro" id="IPR029441">
    <property type="entry name" value="Cass2"/>
</dbReference>
<dbReference type="SUPFAM" id="SSF55136">
    <property type="entry name" value="Probable bacterial effector-binding domain"/>
    <property type="match status" value="1"/>
</dbReference>
<proteinExistence type="predicted"/>